<dbReference type="AlphaFoldDB" id="A0AAW0CZB4"/>
<proteinExistence type="predicted"/>
<dbReference type="Gene3D" id="3.80.10.10">
    <property type="entry name" value="Ribonuclease Inhibitor"/>
    <property type="match status" value="2"/>
</dbReference>
<dbReference type="InterPro" id="IPR025875">
    <property type="entry name" value="Leu-rich_rpt_4"/>
</dbReference>
<dbReference type="Pfam" id="PF17285">
    <property type="entry name" value="PRMT5_TIM"/>
    <property type="match status" value="1"/>
</dbReference>
<keyword evidence="12" id="KW-1185">Reference proteome</keyword>
<dbReference type="GO" id="GO:0005634">
    <property type="term" value="C:nucleus"/>
    <property type="evidence" value="ECO:0007669"/>
    <property type="project" value="TreeGrafter"/>
</dbReference>
<evidence type="ECO:0000313" key="12">
    <source>
        <dbReference type="Proteomes" id="UP001383192"/>
    </source>
</evidence>
<dbReference type="GO" id="GO:0032259">
    <property type="term" value="P:methylation"/>
    <property type="evidence" value="ECO:0007669"/>
    <property type="project" value="UniProtKB-KW"/>
</dbReference>
<dbReference type="InterPro" id="IPR032675">
    <property type="entry name" value="LRR_dom_sf"/>
</dbReference>
<dbReference type="InterPro" id="IPR029063">
    <property type="entry name" value="SAM-dependent_MTases_sf"/>
</dbReference>
<dbReference type="EMBL" id="JAYKXP010000026">
    <property type="protein sequence ID" value="KAK7044231.1"/>
    <property type="molecule type" value="Genomic_DNA"/>
</dbReference>
<feature type="domain" description="PRMT5 oligomerisation" evidence="10">
    <location>
        <begin position="888"/>
        <end position="1147"/>
    </location>
</feature>
<dbReference type="InterPro" id="IPR035247">
    <property type="entry name" value="PRMT5_TIM"/>
</dbReference>
<dbReference type="SMART" id="SM00369">
    <property type="entry name" value="LRR_TYP"/>
    <property type="match status" value="7"/>
</dbReference>
<keyword evidence="4 6" id="KW-0949">S-adenosyl-L-methionine</keyword>
<dbReference type="Gene3D" id="3.40.50.150">
    <property type="entry name" value="Vaccinia Virus protein VP39"/>
    <property type="match status" value="1"/>
</dbReference>
<dbReference type="InterPro" id="IPR001611">
    <property type="entry name" value="Leu-rich_rpt"/>
</dbReference>
<feature type="domain" description="PRMT5 TIM barrel" evidence="9">
    <location>
        <begin position="382"/>
        <end position="708"/>
    </location>
</feature>
<keyword evidence="5" id="KW-0677">Repeat</keyword>
<dbReference type="Gene3D" id="2.70.160.11">
    <property type="entry name" value="Hnrnp arginine n-methyltransferase1"/>
    <property type="match status" value="1"/>
</dbReference>
<dbReference type="Gene3D" id="3.20.20.150">
    <property type="entry name" value="Divalent-metal-dependent TIM barrel enzymes"/>
    <property type="match status" value="1"/>
</dbReference>
<reference evidence="11 12" key="1">
    <citation type="submission" date="2024-01" db="EMBL/GenBank/DDBJ databases">
        <title>A draft genome for a cacao thread blight-causing isolate of Paramarasmius palmivorus.</title>
        <authorList>
            <person name="Baruah I.K."/>
            <person name="Bukari Y."/>
            <person name="Amoako-Attah I."/>
            <person name="Meinhardt L.W."/>
            <person name="Bailey B.A."/>
            <person name="Cohen S.P."/>
        </authorList>
    </citation>
    <scope>NUCLEOTIDE SEQUENCE [LARGE SCALE GENOMIC DNA]</scope>
    <source>
        <strain evidence="11 12">GH-12</strain>
    </source>
</reference>
<dbReference type="Pfam" id="PF17286">
    <property type="entry name" value="PRMT5_C"/>
    <property type="match status" value="1"/>
</dbReference>
<feature type="compositionally biased region" description="Polar residues" evidence="7">
    <location>
        <begin position="1"/>
        <end position="24"/>
    </location>
</feature>
<dbReference type="FunFam" id="3.80.10.10:FF:000312">
    <property type="entry name" value="Protein phosphatases pp1 regulatory subunit, putative"/>
    <property type="match status" value="1"/>
</dbReference>
<gene>
    <name evidence="11" type="ORF">VNI00_007953</name>
</gene>
<dbReference type="PANTHER" id="PTHR10738:SF0">
    <property type="entry name" value="PROTEIN ARGININE N-METHYLTRANSFERASE 5"/>
    <property type="match status" value="1"/>
</dbReference>
<evidence type="ECO:0000259" key="10">
    <source>
        <dbReference type="Pfam" id="PF17286"/>
    </source>
</evidence>
<evidence type="ECO:0000259" key="9">
    <source>
        <dbReference type="Pfam" id="PF17285"/>
    </source>
</evidence>
<keyword evidence="3 6" id="KW-0808">Transferase</keyword>
<feature type="domain" description="PRMT5 arginine-N-methyltransferase" evidence="8">
    <location>
        <begin position="724"/>
        <end position="885"/>
    </location>
</feature>
<dbReference type="PROSITE" id="PS51450">
    <property type="entry name" value="LRR"/>
    <property type="match status" value="9"/>
</dbReference>
<organism evidence="11 12">
    <name type="scientific">Paramarasmius palmivorus</name>
    <dbReference type="NCBI Taxonomy" id="297713"/>
    <lineage>
        <taxon>Eukaryota</taxon>
        <taxon>Fungi</taxon>
        <taxon>Dikarya</taxon>
        <taxon>Basidiomycota</taxon>
        <taxon>Agaricomycotina</taxon>
        <taxon>Agaricomycetes</taxon>
        <taxon>Agaricomycetidae</taxon>
        <taxon>Agaricales</taxon>
        <taxon>Marasmiineae</taxon>
        <taxon>Marasmiaceae</taxon>
        <taxon>Paramarasmius</taxon>
    </lineage>
</organism>
<dbReference type="PANTHER" id="PTHR10738">
    <property type="entry name" value="PROTEIN ARGININE N-METHYLTRANSFERASE 5"/>
    <property type="match status" value="1"/>
</dbReference>
<dbReference type="GO" id="GO:0006355">
    <property type="term" value="P:regulation of DNA-templated transcription"/>
    <property type="evidence" value="ECO:0007669"/>
    <property type="project" value="TreeGrafter"/>
</dbReference>
<evidence type="ECO:0000256" key="3">
    <source>
        <dbReference type="ARBA" id="ARBA00022679"/>
    </source>
</evidence>
<dbReference type="InterPro" id="IPR035248">
    <property type="entry name" value="PRMT5_C"/>
</dbReference>
<feature type="compositionally biased region" description="Low complexity" evidence="7">
    <location>
        <begin position="547"/>
        <end position="583"/>
    </location>
</feature>
<evidence type="ECO:0000256" key="4">
    <source>
        <dbReference type="ARBA" id="ARBA00022691"/>
    </source>
</evidence>
<keyword evidence="2" id="KW-0433">Leucine-rich repeat</keyword>
<accession>A0AAW0CZB4</accession>
<evidence type="ECO:0000256" key="6">
    <source>
        <dbReference type="PROSITE-ProRule" id="PRU01015"/>
    </source>
</evidence>
<evidence type="ECO:0000256" key="1">
    <source>
        <dbReference type="ARBA" id="ARBA00022603"/>
    </source>
</evidence>
<sequence length="1149" mass="128267">MTLPETSTSPSNPDAVSTDSQLNANERPMTARVELPKADPALSSDEEEDKEEEYEVEEGDFLADWPDDTEELELVHSRIGNLDELRLSRFANHLRKLCLRQNHVSRLDPEVFHQLTKLEELDLYDNKIKDPGAALDNLKNLTVLDLSFNLLKAIPETLQHLSSLETVFFVQNKISKIAGLHSLTSLRSLELGGNRIRRIENLEALVNLEELWLGKNKITRLEGLSTLKKLKILSLQSNRITVIEGLEELTSLEELYLSHNGVKKLEGLDNNKNLRTVDVGCNFIEAIENVSHLTELQELWMNGNKIPDLLALDSQLAHIESLETIYLEGNPCQTNDMTGYRRKVMLALKQLKQIDATRVTNAPDPNYETPVLQLVSEEKSKGYNNVCLPLTSDAWKKRWSDMCILPDTSGDEKKKRESRRESRMFLSRDVVADKRAEAWRENPCFEREEVTITRLDEAEGVTAIISEWLELDTEDDWIRCDAEIALQQELAYASYLNIQTAVLPPPRNREYVTSYARIINSCLRNTPFMNLAVRLPVYDPQTINEPSGASPRLSRSSSDSSAATVTSRGAASPSTPSITVSSSGLKLPPDAGKSLEAQIDAAWEMWDLIRTICEYNTRLSLALDLTPPLPNSLSVLSKFSAEAVRYIFLPASTFIANAKGYPVLPKPTQTFIRDSIAHRPNIVLSGASSGLHARGGEDAYSQYIRHLEATSPAVQAAQKAGTVENFAQGYQDFLQAPLQPLMDNLHSITYQTFEQDPVKYRNYEEAIYRALLDMPDNERIVICVAGAGRGPLVARSLRAVERSKRSAFIYAVEKNPNAFVTLQHRLQSEWMGQVELLFGDMRQVALNEKADILVSELLGSFGDNELSPECLDGAMRFLKPTGISIPSSYTAHLAPLSSSKLYNEARSVKDLKSLETPYVVMFQAVSILSGEGGGASGQCGPKIQECWEFEHPRRDVVLNSQGLPPTNSHNIRSAKLNFHIPHAGALHGFAGYFEAVLYGNIGLSIHPERKDAISKDMLSWFPLFFPLREPLYLPSNSELHVSIWRLSNRRQVWYEWQAESFLSVQYSPPEPSIAPSISSPRLPVIGRSSSLGMMSPSLGAPSPLIDAVEIPSERKIQYEEPGAKLSTGLLKIGHTGLHNADGRSSWMGL</sequence>
<evidence type="ECO:0000313" key="11">
    <source>
        <dbReference type="EMBL" id="KAK7044231.1"/>
    </source>
</evidence>
<dbReference type="SUPFAM" id="SSF53335">
    <property type="entry name" value="S-adenosyl-L-methionine-dependent methyltransferases"/>
    <property type="match status" value="1"/>
</dbReference>
<dbReference type="InterPro" id="IPR025799">
    <property type="entry name" value="Arg_MeTrfase"/>
</dbReference>
<dbReference type="InterPro" id="IPR003591">
    <property type="entry name" value="Leu-rich_rpt_typical-subtyp"/>
</dbReference>
<feature type="compositionally biased region" description="Acidic residues" evidence="7">
    <location>
        <begin position="44"/>
        <end position="60"/>
    </location>
</feature>
<evidence type="ECO:0000259" key="8">
    <source>
        <dbReference type="Pfam" id="PF05185"/>
    </source>
</evidence>
<dbReference type="PROSITE" id="PS51678">
    <property type="entry name" value="SAM_MT_PRMT"/>
    <property type="match status" value="1"/>
</dbReference>
<dbReference type="Pfam" id="PF12799">
    <property type="entry name" value="LRR_4"/>
    <property type="match status" value="2"/>
</dbReference>
<keyword evidence="1 6" id="KW-0489">Methyltransferase</keyword>
<name>A0AAW0CZB4_9AGAR</name>
<evidence type="ECO:0008006" key="13">
    <source>
        <dbReference type="Google" id="ProtNLM"/>
    </source>
</evidence>
<dbReference type="SUPFAM" id="SSF52058">
    <property type="entry name" value="L domain-like"/>
    <property type="match status" value="1"/>
</dbReference>
<evidence type="ECO:0000256" key="2">
    <source>
        <dbReference type="ARBA" id="ARBA00022614"/>
    </source>
</evidence>
<dbReference type="GO" id="GO:0016274">
    <property type="term" value="F:protein-arginine N-methyltransferase activity"/>
    <property type="evidence" value="ECO:0007669"/>
    <property type="project" value="InterPro"/>
</dbReference>
<comment type="caution">
    <text evidence="11">The sequence shown here is derived from an EMBL/GenBank/DDBJ whole genome shotgun (WGS) entry which is preliminary data.</text>
</comment>
<feature type="region of interest" description="Disordered" evidence="7">
    <location>
        <begin position="1"/>
        <end position="60"/>
    </location>
</feature>
<protein>
    <recommendedName>
        <fullName evidence="13">Protein arginine N-methyltransferase</fullName>
    </recommendedName>
</protein>
<dbReference type="Proteomes" id="UP001383192">
    <property type="component" value="Unassembled WGS sequence"/>
</dbReference>
<evidence type="ECO:0000256" key="5">
    <source>
        <dbReference type="ARBA" id="ARBA00022737"/>
    </source>
</evidence>
<dbReference type="Pfam" id="PF05185">
    <property type="entry name" value="PRMT5"/>
    <property type="match status" value="1"/>
</dbReference>
<dbReference type="GO" id="GO:0005829">
    <property type="term" value="C:cytosol"/>
    <property type="evidence" value="ECO:0007669"/>
    <property type="project" value="TreeGrafter"/>
</dbReference>
<dbReference type="InterPro" id="IPR035075">
    <property type="entry name" value="PRMT5"/>
</dbReference>
<evidence type="ECO:0000256" key="7">
    <source>
        <dbReference type="SAM" id="MobiDB-lite"/>
    </source>
</evidence>
<dbReference type="SMART" id="SM00365">
    <property type="entry name" value="LRR_SD22"/>
    <property type="match status" value="9"/>
</dbReference>
<dbReference type="Pfam" id="PF13855">
    <property type="entry name" value="LRR_8"/>
    <property type="match status" value="1"/>
</dbReference>
<feature type="region of interest" description="Disordered" evidence="7">
    <location>
        <begin position="544"/>
        <end position="586"/>
    </location>
</feature>